<dbReference type="KEGG" id="ril:CRIB_507"/>
<dbReference type="EMBL" id="LN555523">
    <property type="protein sequence ID" value="CED93262.1"/>
    <property type="molecule type" value="Genomic_DNA"/>
</dbReference>
<organism evidence="1 2">
    <name type="scientific">Romboutsia ilealis</name>
    <dbReference type="NCBI Taxonomy" id="1115758"/>
    <lineage>
        <taxon>Bacteria</taxon>
        <taxon>Bacillati</taxon>
        <taxon>Bacillota</taxon>
        <taxon>Clostridia</taxon>
        <taxon>Peptostreptococcales</taxon>
        <taxon>Peptostreptococcaceae</taxon>
        <taxon>Romboutsia</taxon>
    </lineage>
</organism>
<sequence>MQKIKINNKEYKISFNFGVIKGVCKECKCTTPEMIARLADGDLDVISSVLYHGIKFNHPEFEQSEVDTLNLLELFASFNVVGQLMNDAMPQDNKPKKTVTKKK</sequence>
<dbReference type="GeneID" id="82204694"/>
<dbReference type="AlphaFoldDB" id="A0A1V1HZ64"/>
<evidence type="ECO:0000313" key="2">
    <source>
        <dbReference type="Proteomes" id="UP000245622"/>
    </source>
</evidence>
<proteinExistence type="predicted"/>
<dbReference type="Proteomes" id="UP000245622">
    <property type="component" value="Chromosome 1"/>
</dbReference>
<accession>A0A1V1HZ64</accession>
<gene>
    <name evidence="1" type="ORF">CRIB_507</name>
</gene>
<name>A0A1V1HZ64_9FIRM</name>
<evidence type="ECO:0008006" key="3">
    <source>
        <dbReference type="Google" id="ProtNLM"/>
    </source>
</evidence>
<reference evidence="1 2" key="1">
    <citation type="submission" date="2014-04" db="EMBL/GenBank/DDBJ databases">
        <authorList>
            <person name="Hornung B.V."/>
        </authorList>
    </citation>
    <scope>NUCLEOTIDE SEQUENCE [LARGE SCALE GENOMIC DNA]</scope>
    <source>
        <strain evidence="1 2">CRIB</strain>
    </source>
</reference>
<protein>
    <recommendedName>
        <fullName evidence="3">Phage protein</fullName>
    </recommendedName>
</protein>
<evidence type="ECO:0000313" key="1">
    <source>
        <dbReference type="EMBL" id="CED93262.1"/>
    </source>
</evidence>
<keyword evidence="2" id="KW-1185">Reference proteome</keyword>
<dbReference type="RefSeq" id="WP_180702998.1">
    <property type="nucleotide sequence ID" value="NZ_CAQIGS010000032.1"/>
</dbReference>